<dbReference type="AlphaFoldDB" id="A0A679K4E7"/>
<dbReference type="RefSeq" id="WP_339162545.1">
    <property type="nucleotide sequence ID" value="NZ_LR743511.1"/>
</dbReference>
<reference evidence="1" key="1">
    <citation type="submission" date="2019-12" db="EMBL/GenBank/DDBJ databases">
        <authorList>
            <person name="Cremers G."/>
        </authorList>
    </citation>
    <scope>NUCLEOTIDE SEQUENCE</scope>
    <source>
        <strain evidence="1">Mbul2</strain>
    </source>
</reference>
<dbReference type="PROSITE" id="PS51257">
    <property type="entry name" value="PROKAR_LIPOPROTEIN"/>
    <property type="match status" value="1"/>
</dbReference>
<proteinExistence type="predicted"/>
<accession>A0A679K4E7</accession>
<organism evidence="1">
    <name type="scientific">Methylobacterium bullatum</name>
    <dbReference type="NCBI Taxonomy" id="570505"/>
    <lineage>
        <taxon>Bacteria</taxon>
        <taxon>Pseudomonadati</taxon>
        <taxon>Pseudomonadota</taxon>
        <taxon>Alphaproteobacteria</taxon>
        <taxon>Hyphomicrobiales</taxon>
        <taxon>Methylobacteriaceae</taxon>
        <taxon>Methylobacterium</taxon>
    </lineage>
</organism>
<gene>
    <name evidence="1" type="ORF">MBLL_03409</name>
</gene>
<dbReference type="EMBL" id="LR743511">
    <property type="protein sequence ID" value="CAA2144286.1"/>
    <property type="molecule type" value="Genomic_DNA"/>
</dbReference>
<sequence length="173" mass="18953">MYLDDRTYTTSTLTAAAGCEPMTFRTWRNRNGLFSELAGDRKWKRFTLVEVCIVRAVVVMTAHGLGASYAIKFAQTDLRFQFEQLLTGERDTSLIGFFVGGTLSDDLVVFTDEDGTAKTAMQSERPEPPCSFIFLEDAASLAATMSNTKGILTIIDLKALAKHVLAALGPLEA</sequence>
<protein>
    <recommendedName>
        <fullName evidence="2">HTH merR-type domain-containing protein</fullName>
    </recommendedName>
</protein>
<evidence type="ECO:0000313" key="1">
    <source>
        <dbReference type="EMBL" id="CAA2144286.1"/>
    </source>
</evidence>
<name>A0A679K4E7_9HYPH</name>
<evidence type="ECO:0008006" key="2">
    <source>
        <dbReference type="Google" id="ProtNLM"/>
    </source>
</evidence>